<evidence type="ECO:0000313" key="2">
    <source>
        <dbReference type="EMBL" id="EYB86610.1"/>
    </source>
</evidence>
<reference evidence="3" key="1">
    <citation type="journal article" date="2015" name="Nat. Genet.">
        <title>The genome and transcriptome of the zoonotic hookworm Ancylostoma ceylanicum identify infection-specific gene families.</title>
        <authorList>
            <person name="Schwarz E.M."/>
            <person name="Hu Y."/>
            <person name="Antoshechkin I."/>
            <person name="Miller M.M."/>
            <person name="Sternberg P.W."/>
            <person name="Aroian R.V."/>
        </authorList>
    </citation>
    <scope>NUCLEOTIDE SEQUENCE</scope>
    <source>
        <strain evidence="3">HY135</strain>
    </source>
</reference>
<dbReference type="AlphaFoldDB" id="A0A016S7H3"/>
<protein>
    <submittedName>
        <fullName evidence="2">Uncharacterized protein</fullName>
    </submittedName>
</protein>
<dbReference type="EMBL" id="JARK01001612">
    <property type="protein sequence ID" value="EYB86610.1"/>
    <property type="molecule type" value="Genomic_DNA"/>
</dbReference>
<comment type="caution">
    <text evidence="2">The sequence shown here is derived from an EMBL/GenBank/DDBJ whole genome shotgun (WGS) entry which is preliminary data.</text>
</comment>
<proteinExistence type="predicted"/>
<accession>A0A016S7H3</accession>
<feature type="region of interest" description="Disordered" evidence="1">
    <location>
        <begin position="160"/>
        <end position="190"/>
    </location>
</feature>
<sequence length="190" mass="21454">MLKELPLESSPLFEVAFLNEQLPKDTDCTIQLRESNQRTFNETLVNTLCIIQVKSTNSNYRPLRRTPIDVFQLVRKLGGDGVGAPMSSSVTGYLEIAATLLPSSLEDVMVFRQERERVLGGLGLDPRRAMPFPTRLPLAGSTVVQRITQTVHPELFEREVRQQGNQHSPTRHRSCASVYARTKQVPNPRR</sequence>
<keyword evidence="3" id="KW-1185">Reference proteome</keyword>
<gene>
    <name evidence="2" type="primary">Acey_s0276.g1101</name>
    <name evidence="2" type="ORF">Y032_0276g1101</name>
</gene>
<dbReference type="OrthoDB" id="5873086at2759"/>
<evidence type="ECO:0000313" key="3">
    <source>
        <dbReference type="Proteomes" id="UP000024635"/>
    </source>
</evidence>
<organism evidence="2 3">
    <name type="scientific">Ancylostoma ceylanicum</name>
    <dbReference type="NCBI Taxonomy" id="53326"/>
    <lineage>
        <taxon>Eukaryota</taxon>
        <taxon>Metazoa</taxon>
        <taxon>Ecdysozoa</taxon>
        <taxon>Nematoda</taxon>
        <taxon>Chromadorea</taxon>
        <taxon>Rhabditida</taxon>
        <taxon>Rhabditina</taxon>
        <taxon>Rhabditomorpha</taxon>
        <taxon>Strongyloidea</taxon>
        <taxon>Ancylostomatidae</taxon>
        <taxon>Ancylostomatinae</taxon>
        <taxon>Ancylostoma</taxon>
    </lineage>
</organism>
<dbReference type="Proteomes" id="UP000024635">
    <property type="component" value="Unassembled WGS sequence"/>
</dbReference>
<name>A0A016S7H3_9BILA</name>
<evidence type="ECO:0000256" key="1">
    <source>
        <dbReference type="SAM" id="MobiDB-lite"/>
    </source>
</evidence>